<name>A0A1G2D026_9BACT</name>
<evidence type="ECO:0000313" key="2">
    <source>
        <dbReference type="Proteomes" id="UP000177996"/>
    </source>
</evidence>
<dbReference type="EMBL" id="MHLL01000074">
    <property type="protein sequence ID" value="OGZ06964.1"/>
    <property type="molecule type" value="Genomic_DNA"/>
</dbReference>
<sequence>MTNQEKPKLIVAASNPDLLEITGVDRARDFEQLVSQHCCGFEEKPEWCVWGDDFKGGKTVIWWIRPSERDGWVARKIANYLTKEHRNASAEMTEYNKKIGESTPVYGKHLSTSDEEFVDSNMENSF</sequence>
<protein>
    <submittedName>
        <fullName evidence="1">Uncharacterized protein</fullName>
    </submittedName>
</protein>
<dbReference type="AlphaFoldDB" id="A0A1G2D026"/>
<organism evidence="1 2">
    <name type="scientific">Candidatus Lloydbacteria bacterium RIFCSPHIGHO2_02_FULL_50_13</name>
    <dbReference type="NCBI Taxonomy" id="1798661"/>
    <lineage>
        <taxon>Bacteria</taxon>
        <taxon>Candidatus Lloydiibacteriota</taxon>
    </lineage>
</organism>
<accession>A0A1G2D026</accession>
<reference evidence="1 2" key="1">
    <citation type="journal article" date="2016" name="Nat. Commun.">
        <title>Thousands of microbial genomes shed light on interconnected biogeochemical processes in an aquifer system.</title>
        <authorList>
            <person name="Anantharaman K."/>
            <person name="Brown C.T."/>
            <person name="Hug L.A."/>
            <person name="Sharon I."/>
            <person name="Castelle C.J."/>
            <person name="Probst A.J."/>
            <person name="Thomas B.C."/>
            <person name="Singh A."/>
            <person name="Wilkins M.J."/>
            <person name="Karaoz U."/>
            <person name="Brodie E.L."/>
            <person name="Williams K.H."/>
            <person name="Hubbard S.S."/>
            <person name="Banfield J.F."/>
        </authorList>
    </citation>
    <scope>NUCLEOTIDE SEQUENCE [LARGE SCALE GENOMIC DNA]</scope>
</reference>
<gene>
    <name evidence="1" type="ORF">A3D65_02310</name>
</gene>
<dbReference type="STRING" id="1798661.A3D65_02310"/>
<proteinExistence type="predicted"/>
<evidence type="ECO:0000313" key="1">
    <source>
        <dbReference type="EMBL" id="OGZ06964.1"/>
    </source>
</evidence>
<dbReference type="Proteomes" id="UP000177996">
    <property type="component" value="Unassembled WGS sequence"/>
</dbReference>
<comment type="caution">
    <text evidence="1">The sequence shown here is derived from an EMBL/GenBank/DDBJ whole genome shotgun (WGS) entry which is preliminary data.</text>
</comment>